<feature type="domain" description="Glycosyl transferase family 25" evidence="1">
    <location>
        <begin position="2"/>
        <end position="171"/>
    </location>
</feature>
<dbReference type="HOGENOM" id="CLU_071269_4_0_6"/>
<proteinExistence type="predicted"/>
<dbReference type="AlphaFoldDB" id="W0HPZ7"/>
<protein>
    <recommendedName>
        <fullName evidence="1">Glycosyl transferase family 25 domain-containing protein</fullName>
    </recommendedName>
</protein>
<sequence>MKVFIINLKASPKRRQCIEYQCQHYSLDYEFIEAINGHLLSGEDIVQHTRKINYATRPGEIGCALSHIHIYRLICERGLKQALILEDDAKLTQEAISLLPQLALCDILSKPLLTLLTPSCQYLKKPIQALDKTHCLHRVVDAAMTHGYIINRTAARNMAAGLYPVWMVADKFSIFQDYSFCQVRAVVPPVILHSIHAAQSHISITPKPEAARNAIWQSLKARAPWKVKCKHLLWGLLVQPFFSIVKQR</sequence>
<keyword evidence="3" id="KW-1185">Reference proteome</keyword>
<dbReference type="CDD" id="cd06532">
    <property type="entry name" value="Glyco_transf_25"/>
    <property type="match status" value="1"/>
</dbReference>
<evidence type="ECO:0000313" key="2">
    <source>
        <dbReference type="EMBL" id="AHF74295.1"/>
    </source>
</evidence>
<dbReference type="KEGG" id="pes:SOPEG_2652"/>
<dbReference type="STRING" id="2342.SOPEG_2652"/>
<organism evidence="2 3">
    <name type="scientific">Candidatus Sodalis pierantonii str. SOPE</name>
    <dbReference type="NCBI Taxonomy" id="2342"/>
    <lineage>
        <taxon>Bacteria</taxon>
        <taxon>Pseudomonadati</taxon>
        <taxon>Pseudomonadota</taxon>
        <taxon>Gammaproteobacteria</taxon>
        <taxon>Enterobacterales</taxon>
        <taxon>Bruguierivoracaceae</taxon>
        <taxon>Sodalis</taxon>
    </lineage>
</organism>
<dbReference type="InterPro" id="IPR002654">
    <property type="entry name" value="Glyco_trans_25"/>
</dbReference>
<evidence type="ECO:0000313" key="3">
    <source>
        <dbReference type="Proteomes" id="UP000019025"/>
    </source>
</evidence>
<gene>
    <name evidence="2" type="ORF">SOPEG_2652</name>
</gene>
<name>W0HPZ7_9GAMM</name>
<dbReference type="PATRIC" id="fig|2342.5.peg.2821"/>
<accession>W0HPZ7</accession>
<dbReference type="RefSeq" id="WP_025245841.1">
    <property type="nucleotide sequence ID" value="NZ_CP006568.1"/>
</dbReference>
<reference evidence="2 3" key="1">
    <citation type="journal article" date="2014" name="Genome Biol. Evol.">
        <title>Genome degeneration and adaptation in a nascent stage of symbiosis.</title>
        <authorList>
            <person name="Oakeson K.F."/>
            <person name="Gil R."/>
            <person name="Clayton A.L."/>
            <person name="Dunn D.M."/>
            <person name="von Niederhausern A.C."/>
            <person name="Hamil C."/>
            <person name="Aoyagi A."/>
            <person name="Duval B."/>
            <person name="Baca A."/>
            <person name="Silva F.J."/>
            <person name="Vallier A."/>
            <person name="Jackson D.G."/>
            <person name="Latorre A."/>
            <person name="Weiss R.B."/>
            <person name="Heddi A."/>
            <person name="Moya A."/>
            <person name="Dale C."/>
        </authorList>
    </citation>
    <scope>NUCLEOTIDE SEQUENCE [LARGE SCALE GENOMIC DNA]</scope>
    <source>
        <strain evidence="3">none</strain>
    </source>
</reference>
<dbReference type="EMBL" id="CP006568">
    <property type="protein sequence ID" value="AHF74295.1"/>
    <property type="molecule type" value="Genomic_DNA"/>
</dbReference>
<dbReference type="Proteomes" id="UP000019025">
    <property type="component" value="Chromosome"/>
</dbReference>
<evidence type="ECO:0000259" key="1">
    <source>
        <dbReference type="Pfam" id="PF01755"/>
    </source>
</evidence>
<dbReference type="Pfam" id="PF01755">
    <property type="entry name" value="Glyco_transf_25"/>
    <property type="match status" value="1"/>
</dbReference>
<dbReference type="eggNOG" id="COG3306">
    <property type="taxonomic scope" value="Bacteria"/>
</dbReference>